<evidence type="ECO:0000313" key="3">
    <source>
        <dbReference type="Proteomes" id="UP000246991"/>
    </source>
</evidence>
<dbReference type="InterPro" id="IPR003615">
    <property type="entry name" value="HNH_nuc"/>
</dbReference>
<dbReference type="AlphaFoldDB" id="A0A317SAF1"/>
<dbReference type="Pfam" id="PF13391">
    <property type="entry name" value="HNH_2"/>
    <property type="match status" value="1"/>
</dbReference>
<name>A0A317SAF1_9PEZI</name>
<evidence type="ECO:0000313" key="2">
    <source>
        <dbReference type="EMBL" id="PWW67429.1"/>
    </source>
</evidence>
<accession>A0A317SAF1</accession>
<proteinExistence type="predicted"/>
<feature type="domain" description="HNH nuclease" evidence="1">
    <location>
        <begin position="217"/>
        <end position="270"/>
    </location>
</feature>
<dbReference type="Proteomes" id="UP000246991">
    <property type="component" value="Unassembled WGS sequence"/>
</dbReference>
<organism evidence="2 3">
    <name type="scientific">Tuber magnatum</name>
    <name type="common">white Piedmont truffle</name>
    <dbReference type="NCBI Taxonomy" id="42249"/>
    <lineage>
        <taxon>Eukaryota</taxon>
        <taxon>Fungi</taxon>
        <taxon>Dikarya</taxon>
        <taxon>Ascomycota</taxon>
        <taxon>Pezizomycotina</taxon>
        <taxon>Pezizomycetes</taxon>
        <taxon>Pezizales</taxon>
        <taxon>Tuberaceae</taxon>
        <taxon>Tuber</taxon>
    </lineage>
</organism>
<evidence type="ECO:0000259" key="1">
    <source>
        <dbReference type="Pfam" id="PF13391"/>
    </source>
</evidence>
<sequence>MLRAGCGCAGEGDGALERVHGPMANAVFTTKVTPSYKDLPEFRYHFPRRYLDRAKQTVGDYIVYYEPRRSTSELSSSGGRQAYFGFARVTEIVEDQDLPDHYFAFVADYQDFASTVPFAEGSMYYENALQKEDGSTNRGAFGSAVRLLSESEFNKILKAGYSPIIGQELETAPGGLQHEISEPDIPFERPMVEVTVTRPFREKSFMYNVRTAYTNRCAMTGLRLINGGGRPEVQAAHIQPVAAKGPDSVRNGLALSGTVHWMFDRGLISVGDDYKILVAKNHVPEDAARLLNKSGAIYLPKDETLHPNAHFLRFHRDNVFKG</sequence>
<dbReference type="OrthoDB" id="10551148at2759"/>
<reference evidence="2 3" key="1">
    <citation type="submission" date="2018-03" db="EMBL/GenBank/DDBJ databases">
        <title>Genomes of Pezizomycetes fungi and the evolution of truffles.</title>
        <authorList>
            <person name="Murat C."/>
            <person name="Payen T."/>
            <person name="Noel B."/>
            <person name="Kuo A."/>
            <person name="Martin F.M."/>
        </authorList>
    </citation>
    <scope>NUCLEOTIDE SEQUENCE [LARGE SCALE GENOMIC DNA]</scope>
    <source>
        <strain evidence="2">091103-1</strain>
    </source>
</reference>
<keyword evidence="3" id="KW-1185">Reference proteome</keyword>
<comment type="caution">
    <text evidence="2">The sequence shown here is derived from an EMBL/GenBank/DDBJ whole genome shotgun (WGS) entry which is preliminary data.</text>
</comment>
<dbReference type="EMBL" id="PYWC01001132">
    <property type="protein sequence ID" value="PWW67429.1"/>
    <property type="molecule type" value="Genomic_DNA"/>
</dbReference>
<protein>
    <recommendedName>
        <fullName evidence="1">HNH nuclease domain-containing protein</fullName>
    </recommendedName>
</protein>
<gene>
    <name evidence="2" type="ORF">C7212DRAFT_349043</name>
</gene>